<evidence type="ECO:0000313" key="2">
    <source>
        <dbReference type="EMBL" id="MBC4018419.1"/>
    </source>
</evidence>
<feature type="compositionally biased region" description="Gly residues" evidence="1">
    <location>
        <begin position="32"/>
        <end position="55"/>
    </location>
</feature>
<keyword evidence="3" id="KW-1185">Reference proteome</keyword>
<feature type="compositionally biased region" description="Basic and acidic residues" evidence="1">
    <location>
        <begin position="1"/>
        <end position="11"/>
    </location>
</feature>
<proteinExistence type="predicted"/>
<dbReference type="Proteomes" id="UP000600101">
    <property type="component" value="Unassembled WGS sequence"/>
</dbReference>
<dbReference type="RefSeq" id="WP_186773169.1">
    <property type="nucleotide sequence ID" value="NZ_JACOMF010000054.1"/>
</dbReference>
<dbReference type="AlphaFoldDB" id="A0A9X0R2A6"/>
<organism evidence="2 3">
    <name type="scientific">Siccirubricoccus deserti</name>
    <dbReference type="NCBI Taxonomy" id="2013562"/>
    <lineage>
        <taxon>Bacteria</taxon>
        <taxon>Pseudomonadati</taxon>
        <taxon>Pseudomonadota</taxon>
        <taxon>Alphaproteobacteria</taxon>
        <taxon>Acetobacterales</taxon>
        <taxon>Roseomonadaceae</taxon>
        <taxon>Siccirubricoccus</taxon>
    </lineage>
</organism>
<gene>
    <name evidence="2" type="ORF">H7965_24365</name>
</gene>
<feature type="region of interest" description="Disordered" evidence="1">
    <location>
        <begin position="1"/>
        <end position="82"/>
    </location>
</feature>
<sequence>MTDNQDDRKVPEMPVAEDLARQGMSTPRQSPGTGGGGHGIASGHNPGGMIPGGGPKPELGSLGASNAETGGAATGSQKRGGR</sequence>
<name>A0A9X0R2A6_9PROT</name>
<accession>A0A9X0R2A6</accession>
<evidence type="ECO:0000313" key="3">
    <source>
        <dbReference type="Proteomes" id="UP000600101"/>
    </source>
</evidence>
<comment type="caution">
    <text evidence="2">The sequence shown here is derived from an EMBL/GenBank/DDBJ whole genome shotgun (WGS) entry which is preliminary data.</text>
</comment>
<dbReference type="EMBL" id="JACOMF010000054">
    <property type="protein sequence ID" value="MBC4018419.1"/>
    <property type="molecule type" value="Genomic_DNA"/>
</dbReference>
<reference evidence="2" key="1">
    <citation type="submission" date="2020-08" db="EMBL/GenBank/DDBJ databases">
        <authorList>
            <person name="Hu Y."/>
            <person name="Nguyen S.V."/>
            <person name="Li F."/>
            <person name="Fanning S."/>
        </authorList>
    </citation>
    <scope>NUCLEOTIDE SEQUENCE</scope>
    <source>
        <strain evidence="2">SYSU D8009</strain>
    </source>
</reference>
<protein>
    <submittedName>
        <fullName evidence="2">Uncharacterized protein</fullName>
    </submittedName>
</protein>
<evidence type="ECO:0000256" key="1">
    <source>
        <dbReference type="SAM" id="MobiDB-lite"/>
    </source>
</evidence>